<comment type="caution">
    <text evidence="8">The sequence shown here is derived from an EMBL/GenBank/DDBJ whole genome shotgun (WGS) entry which is preliminary data.</text>
</comment>
<name>A0ABX1HQS7_9BACT</name>
<evidence type="ECO:0000313" key="8">
    <source>
        <dbReference type="EMBL" id="NKI91682.1"/>
    </source>
</evidence>
<evidence type="ECO:0000256" key="5">
    <source>
        <dbReference type="ARBA" id="ARBA00022764"/>
    </source>
</evidence>
<keyword evidence="3" id="KW-0808">Transferase</keyword>
<evidence type="ECO:0000256" key="1">
    <source>
        <dbReference type="ARBA" id="ARBA00004418"/>
    </source>
</evidence>
<evidence type="ECO:0000256" key="3">
    <source>
        <dbReference type="ARBA" id="ARBA00022679"/>
    </source>
</evidence>
<feature type="domain" description="AlgX/AlgJ SGNH hydrolase-like" evidence="7">
    <location>
        <begin position="118"/>
        <end position="277"/>
    </location>
</feature>
<organism evidence="8 9">
    <name type="scientific">Hymenobacter artigasi</name>
    <dbReference type="NCBI Taxonomy" id="2719616"/>
    <lineage>
        <taxon>Bacteria</taxon>
        <taxon>Pseudomonadati</taxon>
        <taxon>Bacteroidota</taxon>
        <taxon>Cytophagia</taxon>
        <taxon>Cytophagales</taxon>
        <taxon>Hymenobacteraceae</taxon>
        <taxon>Hymenobacter</taxon>
    </lineage>
</organism>
<dbReference type="Pfam" id="PF16822">
    <property type="entry name" value="ALGX"/>
    <property type="match status" value="1"/>
</dbReference>
<sequence>MTLFAKRFLLVFFLAMVLVPVLQGRFHFSKEAGLHGAFAEVARPTLTWDSLRANTYQPALEQYMEEQLGFRAYLVRLRNQLKFSLFRTLESREILVGQHNMLFQPSAVASYAGHDCLPAAEVRFRVRRLRAVQRALRQHGVQFLFVLAPGKARLYPENLPPAQRPAPGTPTNYTRFTAALQADSVALLNFVPVFAHWKSTRPYPLFPSAGAHWSGYGATLAADTLLRCLEQLGQLRFPLVRTVGPPRIVHTADSLRGTDNDLSWLMNLMWLPAATPLAYRQLAFAPPGPGQMRPSALFVGDSFTWGLMLFSPYMQREFAEDTRFWYYNNAVHLPDSVYHDTGQKVADLNLRQQLESRRFVVLVLTEHNLAENEFGFTEQVYHLYHPLTAADQTAIDKLAEKLTSQATWEEQTKDLEGLIQRSRQQAHALFDRQHLQ</sequence>
<keyword evidence="4" id="KW-0732">Signal</keyword>
<comment type="subcellular location">
    <subcellularLocation>
        <location evidence="1">Periplasm</location>
    </subcellularLocation>
</comment>
<proteinExistence type="predicted"/>
<keyword evidence="5" id="KW-0574">Periplasm</keyword>
<protein>
    <recommendedName>
        <fullName evidence="7">AlgX/AlgJ SGNH hydrolase-like domain-containing protein</fullName>
    </recommendedName>
</protein>
<dbReference type="InterPro" id="IPR031811">
    <property type="entry name" value="ALGX/ALGJ_SGNH-like"/>
</dbReference>
<evidence type="ECO:0000313" key="9">
    <source>
        <dbReference type="Proteomes" id="UP000717634"/>
    </source>
</evidence>
<dbReference type="RefSeq" id="WP_168675242.1">
    <property type="nucleotide sequence ID" value="NZ_JAAVTK010000021.1"/>
</dbReference>
<comment type="pathway">
    <text evidence="2">Glycan biosynthesis; alginate biosynthesis.</text>
</comment>
<evidence type="ECO:0000256" key="2">
    <source>
        <dbReference type="ARBA" id="ARBA00005182"/>
    </source>
</evidence>
<gene>
    <name evidence="8" type="ORF">HBN54_004302</name>
</gene>
<reference evidence="8 9" key="1">
    <citation type="submission" date="2020-03" db="EMBL/GenBank/DDBJ databases">
        <title>Genomic Encyclopedia of Type Strains, Phase IV (KMG-V): Genome sequencing to study the core and pangenomes of soil and plant-associated prokaryotes.</title>
        <authorList>
            <person name="Whitman W."/>
        </authorList>
    </citation>
    <scope>NUCLEOTIDE SEQUENCE [LARGE SCALE GENOMIC DNA]</scope>
    <source>
        <strain evidence="8 9">1B</strain>
    </source>
</reference>
<evidence type="ECO:0000256" key="4">
    <source>
        <dbReference type="ARBA" id="ARBA00022729"/>
    </source>
</evidence>
<dbReference type="Proteomes" id="UP000717634">
    <property type="component" value="Unassembled WGS sequence"/>
</dbReference>
<dbReference type="EMBL" id="JAAVTK010000021">
    <property type="protein sequence ID" value="NKI91682.1"/>
    <property type="molecule type" value="Genomic_DNA"/>
</dbReference>
<keyword evidence="6" id="KW-0016">Alginate biosynthesis</keyword>
<accession>A0ABX1HQS7</accession>
<evidence type="ECO:0000256" key="6">
    <source>
        <dbReference type="ARBA" id="ARBA00022841"/>
    </source>
</evidence>
<evidence type="ECO:0000259" key="7">
    <source>
        <dbReference type="Pfam" id="PF16822"/>
    </source>
</evidence>
<keyword evidence="9" id="KW-1185">Reference proteome</keyword>